<evidence type="ECO:0000256" key="5">
    <source>
        <dbReference type="ARBA" id="ARBA00022475"/>
    </source>
</evidence>
<comment type="catalytic activity">
    <reaction evidence="18">
        <text>a 1,2-diacyl-sn-glycero-3-phospho-L-serine(out) + ATP + H2O = a 1,2-diacyl-sn-glycero-3-phospho-L-serine(in) + ADP + phosphate + H(+)</text>
        <dbReference type="Rhea" id="RHEA:38567"/>
        <dbReference type="ChEBI" id="CHEBI:15377"/>
        <dbReference type="ChEBI" id="CHEBI:15378"/>
        <dbReference type="ChEBI" id="CHEBI:30616"/>
        <dbReference type="ChEBI" id="CHEBI:43474"/>
        <dbReference type="ChEBI" id="CHEBI:57262"/>
        <dbReference type="ChEBI" id="CHEBI:456216"/>
    </reaction>
    <physiologicalReaction direction="left-to-right" evidence="18">
        <dbReference type="Rhea" id="RHEA:38568"/>
    </physiologicalReaction>
</comment>
<evidence type="ECO:0000256" key="6">
    <source>
        <dbReference type="ARBA" id="ARBA00022692"/>
    </source>
</evidence>
<dbReference type="FunCoup" id="C4QZI4">
    <property type="interactions" value="49"/>
</dbReference>
<dbReference type="InterPro" id="IPR006539">
    <property type="entry name" value="P-type_ATPase_IV"/>
</dbReference>
<keyword evidence="9 21" id="KW-0067">ATP-binding</keyword>
<dbReference type="InterPro" id="IPR008250">
    <property type="entry name" value="ATPase_P-typ_transduc_dom_A_sf"/>
</dbReference>
<dbReference type="RefSeq" id="XP_002490938.1">
    <property type="nucleotide sequence ID" value="XM_002490893.1"/>
</dbReference>
<name>C4QZI4_KOMPG</name>
<dbReference type="GO" id="GO:0006897">
    <property type="term" value="P:endocytosis"/>
    <property type="evidence" value="ECO:0007669"/>
    <property type="project" value="UniProtKB-ARBA"/>
</dbReference>
<feature type="transmembrane region" description="Helical" evidence="23">
    <location>
        <begin position="1193"/>
        <end position="1212"/>
    </location>
</feature>
<comment type="catalytic activity">
    <reaction evidence="15 23">
        <text>ATP + H2O + phospholipidSide 1 = ADP + phosphate + phospholipidSide 2.</text>
        <dbReference type="EC" id="7.6.2.1"/>
    </reaction>
</comment>
<dbReference type="Pfam" id="PF16209">
    <property type="entry name" value="PhoLip_ATPase_N"/>
    <property type="match status" value="1"/>
</dbReference>
<keyword evidence="6 23" id="KW-0812">Transmembrane</keyword>
<dbReference type="SUPFAM" id="SSF81665">
    <property type="entry name" value="Calcium ATPase, transmembrane domain M"/>
    <property type="match status" value="1"/>
</dbReference>
<feature type="compositionally biased region" description="Basic residues" evidence="24">
    <location>
        <begin position="87"/>
        <end position="103"/>
    </location>
</feature>
<evidence type="ECO:0000259" key="25">
    <source>
        <dbReference type="Pfam" id="PF16209"/>
    </source>
</evidence>
<keyword evidence="8 21" id="KW-0547">Nucleotide-binding</keyword>
<dbReference type="GO" id="GO:0005524">
    <property type="term" value="F:ATP binding"/>
    <property type="evidence" value="ECO:0007669"/>
    <property type="project" value="UniProtKB-UniRule"/>
</dbReference>
<dbReference type="GO" id="GO:0140351">
    <property type="term" value="F:glycosylceramide flippase activity"/>
    <property type="evidence" value="ECO:0007669"/>
    <property type="project" value="UniProtKB-ARBA"/>
</dbReference>
<dbReference type="InterPro" id="IPR044492">
    <property type="entry name" value="P_typ_ATPase_HD_dom"/>
</dbReference>
<feature type="transmembrane region" description="Helical" evidence="23">
    <location>
        <begin position="517"/>
        <end position="541"/>
    </location>
</feature>
<proteinExistence type="inferred from homology"/>
<dbReference type="SFLD" id="SFLDF00027">
    <property type="entry name" value="p-type_atpase"/>
    <property type="match status" value="1"/>
</dbReference>
<dbReference type="EC" id="7.6.2.1" evidence="23"/>
<dbReference type="FunFam" id="3.40.50.1000:FF:000108">
    <property type="entry name" value="Phospholipid-transporting ATPase"/>
    <property type="match status" value="1"/>
</dbReference>
<keyword evidence="14 23" id="KW-0472">Membrane</keyword>
<dbReference type="SUPFAM" id="SSF81660">
    <property type="entry name" value="Metal cation-transporting ATPase, ATP-binding domain N"/>
    <property type="match status" value="1"/>
</dbReference>
<evidence type="ECO:0000256" key="20">
    <source>
        <dbReference type="PIRSR" id="PIRSR606539-1"/>
    </source>
</evidence>
<accession>C4QZI4</accession>
<feature type="compositionally biased region" description="Basic and acidic residues" evidence="24">
    <location>
        <begin position="51"/>
        <end position="76"/>
    </location>
</feature>
<dbReference type="PROSITE" id="PS00154">
    <property type="entry name" value="ATPASE_E1_E2"/>
    <property type="match status" value="1"/>
</dbReference>
<feature type="binding site" evidence="21">
    <location>
        <position position="909"/>
    </location>
    <ligand>
        <name>ATP</name>
        <dbReference type="ChEBI" id="CHEBI:30616"/>
    </ligand>
</feature>
<dbReference type="GO" id="GO:0099040">
    <property type="term" value="P:ceramide translocation"/>
    <property type="evidence" value="ECO:0007669"/>
    <property type="project" value="UniProtKB-ARBA"/>
</dbReference>
<feature type="transmembrane region" description="Helical" evidence="23">
    <location>
        <begin position="1114"/>
        <end position="1130"/>
    </location>
</feature>
<feature type="binding site" evidence="21">
    <location>
        <position position="1033"/>
    </location>
    <ligand>
        <name>ATP</name>
        <dbReference type="ChEBI" id="CHEBI:30616"/>
    </ligand>
</feature>
<feature type="binding site" evidence="22">
    <location>
        <position position="591"/>
    </location>
    <ligand>
        <name>Mg(2+)</name>
        <dbReference type="ChEBI" id="CHEBI:18420"/>
    </ligand>
</feature>
<dbReference type="Pfam" id="PF16212">
    <property type="entry name" value="PhoLip_ATPase_C"/>
    <property type="match status" value="1"/>
</dbReference>
<feature type="binding site" evidence="21">
    <location>
        <position position="1056"/>
    </location>
    <ligand>
        <name>ATP</name>
        <dbReference type="ChEBI" id="CHEBI:30616"/>
    </ligand>
</feature>
<feature type="binding site" evidence="22">
    <location>
        <position position="1057"/>
    </location>
    <ligand>
        <name>Mg(2+)</name>
        <dbReference type="ChEBI" id="CHEBI:18420"/>
    </ligand>
</feature>
<dbReference type="OrthoDB" id="377733at2759"/>
<evidence type="ECO:0000256" key="23">
    <source>
        <dbReference type="RuleBase" id="RU362033"/>
    </source>
</evidence>
<feature type="binding site" evidence="21">
    <location>
        <position position="1027"/>
    </location>
    <ligand>
        <name>ATP</name>
        <dbReference type="ChEBI" id="CHEBI:30616"/>
    </ligand>
</feature>
<organism evidence="27 28">
    <name type="scientific">Komagataella phaffii (strain GS115 / ATCC 20864)</name>
    <name type="common">Yeast</name>
    <name type="synonym">Pichia pastoris</name>
    <dbReference type="NCBI Taxonomy" id="644223"/>
    <lineage>
        <taxon>Eukaryota</taxon>
        <taxon>Fungi</taxon>
        <taxon>Dikarya</taxon>
        <taxon>Ascomycota</taxon>
        <taxon>Saccharomycotina</taxon>
        <taxon>Pichiomycetes</taxon>
        <taxon>Pichiales</taxon>
        <taxon>Pichiaceae</taxon>
        <taxon>Komagataella</taxon>
    </lineage>
</organism>
<comment type="similarity">
    <text evidence="3 23">Belongs to the cation transport ATPase (P-type) (TC 3.A.3) family. Type IV subfamily.</text>
</comment>
<evidence type="ECO:0000256" key="18">
    <source>
        <dbReference type="ARBA" id="ARBA00051303"/>
    </source>
</evidence>
<dbReference type="SUPFAM" id="SSF81653">
    <property type="entry name" value="Calcium ATPase, transduction domain A"/>
    <property type="match status" value="1"/>
</dbReference>
<dbReference type="GO" id="GO:0090554">
    <property type="term" value="F:phosphatidylcholine floppase activity"/>
    <property type="evidence" value="ECO:0007669"/>
    <property type="project" value="RHEA"/>
</dbReference>
<dbReference type="Gene3D" id="3.40.50.1000">
    <property type="entry name" value="HAD superfamily/HAD-like"/>
    <property type="match status" value="1"/>
</dbReference>
<feature type="binding site" evidence="21">
    <location>
        <position position="908"/>
    </location>
    <ligand>
        <name>ATP</name>
        <dbReference type="ChEBI" id="CHEBI:30616"/>
    </ligand>
</feature>
<feature type="region of interest" description="Disordered" evidence="24">
    <location>
        <begin position="1"/>
        <end position="127"/>
    </location>
</feature>
<dbReference type="FunFam" id="3.40.1110.10:FF:000048">
    <property type="entry name" value="Phospholipid-transporting ATPase"/>
    <property type="match status" value="1"/>
</dbReference>
<evidence type="ECO:0000256" key="7">
    <source>
        <dbReference type="ARBA" id="ARBA00022723"/>
    </source>
</evidence>
<evidence type="ECO:0000256" key="17">
    <source>
        <dbReference type="ARBA" id="ARBA00050913"/>
    </source>
</evidence>
<protein>
    <recommendedName>
        <fullName evidence="23">Phospholipid-transporting ATPase</fullName>
        <ecNumber evidence="23">7.6.2.1</ecNumber>
    </recommendedName>
</protein>
<feature type="binding site" evidence="21">
    <location>
        <position position="827"/>
    </location>
    <ligand>
        <name>ATP</name>
        <dbReference type="ChEBI" id="CHEBI:30616"/>
    </ligand>
</feature>
<feature type="transmembrane region" description="Helical" evidence="23">
    <location>
        <begin position="178"/>
        <end position="195"/>
    </location>
</feature>
<dbReference type="InterPro" id="IPR023299">
    <property type="entry name" value="ATPase_P-typ_cyto_dom_N"/>
</dbReference>
<keyword evidence="13" id="KW-0445">Lipid transport</keyword>
<dbReference type="KEGG" id="ppa:PAS_chr2-1_0057"/>
<feature type="binding site" evidence="21">
    <location>
        <position position="591"/>
    </location>
    <ligand>
        <name>ATP</name>
        <dbReference type="ChEBI" id="CHEBI:30616"/>
    </ligand>
</feature>
<dbReference type="SFLD" id="SFLDG00002">
    <property type="entry name" value="C1.7:_P-type_atpase_like"/>
    <property type="match status" value="1"/>
</dbReference>
<dbReference type="FunFam" id="3.40.50.1000:FF:000001">
    <property type="entry name" value="Phospholipid-transporting ATPase IC"/>
    <property type="match status" value="1"/>
</dbReference>
<evidence type="ECO:0000256" key="10">
    <source>
        <dbReference type="ARBA" id="ARBA00022842"/>
    </source>
</evidence>
<dbReference type="GO" id="GO:0090556">
    <property type="term" value="F:phosphatidylserine floppase activity"/>
    <property type="evidence" value="ECO:0007669"/>
    <property type="project" value="RHEA"/>
</dbReference>
<dbReference type="GO" id="GO:0016887">
    <property type="term" value="F:ATP hydrolysis activity"/>
    <property type="evidence" value="ECO:0007669"/>
    <property type="project" value="InterPro"/>
</dbReference>
<dbReference type="InterPro" id="IPR023298">
    <property type="entry name" value="ATPase_P-typ_TM_dom_sf"/>
</dbReference>
<feature type="domain" description="P-type ATPase C-terminal" evidence="26">
    <location>
        <begin position="1079"/>
        <end position="1329"/>
    </location>
</feature>
<feature type="transmembrane region" description="Helical" evidence="23">
    <location>
        <begin position="1232"/>
        <end position="1252"/>
    </location>
</feature>
<dbReference type="SUPFAM" id="SSF56784">
    <property type="entry name" value="HAD-like"/>
    <property type="match status" value="1"/>
</dbReference>
<evidence type="ECO:0000256" key="19">
    <source>
        <dbReference type="ARBA" id="ARBA00052223"/>
    </source>
</evidence>
<feature type="binding site" evidence="21">
    <location>
        <position position="791"/>
    </location>
    <ligand>
        <name>ATP</name>
        <dbReference type="ChEBI" id="CHEBI:30616"/>
    </ligand>
</feature>
<evidence type="ECO:0000256" key="4">
    <source>
        <dbReference type="ARBA" id="ARBA00022448"/>
    </source>
</evidence>
<sequence length="1526" mass="173373">MVGKSSKGVTSPQKSARFDENMSNGESELGRADSILKSPNPMHLSSFHLPRINERVQFDQENDSIEKDKEEEEGKMKRMRWGTTRHASGRPKRSKSIWRRNTTRRREKEEPQESNPTNVANDHRGEQRKIFHNLPLDPDMLAENGDPRNTYPRNKIRTTKYTPLSFIPKNIAFQFRNIANVYFLTMIILGAFDIFGVPNPALSAVPLIVIVIITAIKDAIEDSRRTGLDMEINNQITHLLHGIPNPNVLSSNVSLWRKFKKANTKLLFIVLRSVKKLFKKSEIKLPEAANNRVSLETMRSSIGEDPFNSELKPLKFSRDYWKDVKVGDIIRIKNNDSIPADVCILATSDEDGACYVETKDLDGETNLKVKNSLKCTSSVVRRPHDLDKLQFHIDSEGPHHNLYSYQGNFVLHDGYSSSSEPITINNLLLRGCSLRNTKWAIGIVIFTGVDTKIMINAGITPTKKSKISRDLNYSVLLNFLLLFILCLVSGLVNGIYYTNDNTSRTYFEFGTIGGTPAVNGIISFFVAVILYQSLVPISLYVSIEIIKTAQAFFIYSDVKMYYPQLDYPCTPKSWNISDDLGQIEYIFSDKTGTLTQNVMEFKKCTINGVSYGRAYTEAYAGIRKRQGVDVEEESSREKKEIEADRLEMFESLQKISKNPTLSLEDLTFVSKLFVDDLKKEDSVQKHCNENFMLALGLCHTVVTEENPKTGKVEFKAQSPDEAALVSTASDMGFTFVDKTKKGMILNVQGEERQYQILSTLEFNSTRKRMSAIIKIPPTSPDAKPKALLICKGADSVIYERLSKTRNNTKMVDRTAIHLEQFATEGLRTLCIAQRELEWEEYEEWAIRHDEAAASITDREERLEECADSIERELVLLGGTAIEDRLQDGVPDAIELLGQAGIKLWVLTGDKVETAINIGFSCNLLGSYMDLLIIKTHGEDVHEVLGKDYSDTDEKQVVQRLISKYLEENFDMQGSMEELMQARKEHNPPSPRFGLIIDGDALKIALQDDCKRQFLLLCKQCKAVLCCRVSPAQKAAVVKLVKDSLNVMTLAIGDGSNDVAMIQAAHVGVGIAGEEGRAAAMSSDYAFGQFRYLARLVLVHGRWSYKRLAEMIPSFFYKNVIFTLALFWYGIYNNFDGSYLFEFTYLMFYNLAFTSLPVIFMGIFDQDVSDVVSLLVPQLYSTGILRSEWTQSKFWWYMGDGFYQSVICFFFPYLMYYKNGFVTMNGLQLDHRYLIGTVVATISILACNIYILFHINRWDWLTMLSILFSIVVLYAWTGIWSSSLSSGEYYKAAASMYGTLSFWVCSFVGLVICLIPRFTYDFFQKLYFPKDIDVIRECVDRGDFSQYPDDYDPTDPNRKKISQYSRDMLAEQQPTYKEELYKPTMAVNHEYRDSINGVAGKRGSFMKSIFHKNKNKNDANIARYNAYGQSASSLQTEEIEMEFTSDDQDKGAALRMKNSRQSFESRRRGSLNPERRASLNNTRLQMIRNGELDENPDTSPSAIQGIRTSMDLPELTAAETLVSLTSK</sequence>
<evidence type="ECO:0000313" key="27">
    <source>
        <dbReference type="EMBL" id="CAY68658.1"/>
    </source>
</evidence>
<evidence type="ECO:0000256" key="8">
    <source>
        <dbReference type="ARBA" id="ARBA00022741"/>
    </source>
</evidence>
<dbReference type="InterPro" id="IPR001757">
    <property type="entry name" value="P_typ_ATPase"/>
</dbReference>
<dbReference type="PRINTS" id="PR00119">
    <property type="entry name" value="CATATPASE"/>
</dbReference>
<dbReference type="GO" id="GO:0070867">
    <property type="term" value="C:mating projection tip membrane"/>
    <property type="evidence" value="ECO:0007669"/>
    <property type="project" value="UniProtKB-ARBA"/>
</dbReference>
<dbReference type="SFLD" id="SFLDS00003">
    <property type="entry name" value="Haloacid_Dehalogenase"/>
    <property type="match status" value="1"/>
</dbReference>
<gene>
    <name evidence="27" type="ordered locus">PAS_chr2-1_0057</name>
</gene>
<dbReference type="Gene3D" id="3.40.1110.10">
    <property type="entry name" value="Calcium-transporting ATPase, cytoplasmic domain N"/>
    <property type="match status" value="1"/>
</dbReference>
<feature type="transmembrane region" description="Helical" evidence="23">
    <location>
        <begin position="1142"/>
        <end position="1163"/>
    </location>
</feature>
<comment type="catalytic activity">
    <reaction evidence="16">
        <text>a 1,2-diacyl-sn-glycero-3-phosphoethanolamine(out) + ATP + H2O = a 1,2-diacyl-sn-glycero-3-phosphoethanolamine(in) + ADP + phosphate + H(+)</text>
        <dbReference type="Rhea" id="RHEA:66132"/>
        <dbReference type="ChEBI" id="CHEBI:15377"/>
        <dbReference type="ChEBI" id="CHEBI:15378"/>
        <dbReference type="ChEBI" id="CHEBI:30616"/>
        <dbReference type="ChEBI" id="CHEBI:43474"/>
        <dbReference type="ChEBI" id="CHEBI:64612"/>
        <dbReference type="ChEBI" id="CHEBI:456216"/>
    </reaction>
    <physiologicalReaction direction="left-to-right" evidence="16">
        <dbReference type="Rhea" id="RHEA:66133"/>
    </physiologicalReaction>
</comment>
<reference evidence="27 28" key="1">
    <citation type="journal article" date="2009" name="Nat. Biotechnol.">
        <title>Genome sequence of the recombinant protein production host Pichia pastoris.</title>
        <authorList>
            <person name="De Schutter K."/>
            <person name="Lin Y.C."/>
            <person name="Tiels P."/>
            <person name="Van Hecke A."/>
            <person name="Glinka S."/>
            <person name="Weber-Lehmann J."/>
            <person name="Rouze P."/>
            <person name="Van de Peer Y."/>
            <person name="Callewaert N."/>
        </authorList>
    </citation>
    <scope>NUCLEOTIDE SEQUENCE [LARGE SCALE GENOMIC DNA]</scope>
    <source>
        <strain evidence="28">GS115 / ATCC 20864</strain>
    </source>
</reference>
<feature type="binding site" evidence="21">
    <location>
        <position position="589"/>
    </location>
    <ligand>
        <name>ATP</name>
        <dbReference type="ChEBI" id="CHEBI:30616"/>
    </ligand>
</feature>
<dbReference type="Gene3D" id="2.70.150.10">
    <property type="entry name" value="Calcium-transporting ATPase, cytoplasmic transduction domain A"/>
    <property type="match status" value="1"/>
</dbReference>
<dbReference type="InParanoid" id="C4QZI4"/>
<dbReference type="eggNOG" id="KOG0206">
    <property type="taxonomic scope" value="Eukaryota"/>
</dbReference>
<feature type="transmembrane region" description="Helical" evidence="23">
    <location>
        <begin position="473"/>
        <end position="497"/>
    </location>
</feature>
<feature type="binding site" evidence="21">
    <location>
        <position position="1057"/>
    </location>
    <ligand>
        <name>ATP</name>
        <dbReference type="ChEBI" id="CHEBI:30616"/>
    </ligand>
</feature>
<evidence type="ECO:0000256" key="3">
    <source>
        <dbReference type="ARBA" id="ARBA00008109"/>
    </source>
</evidence>
<feature type="binding site" evidence="21">
    <location>
        <position position="762"/>
    </location>
    <ligand>
        <name>ATP</name>
        <dbReference type="ChEBI" id="CHEBI:30616"/>
    </ligand>
</feature>
<evidence type="ECO:0000256" key="24">
    <source>
        <dbReference type="SAM" id="MobiDB-lite"/>
    </source>
</evidence>
<dbReference type="CDD" id="cd02073">
    <property type="entry name" value="P-type_ATPase_APLT_Dnf-like"/>
    <property type="match status" value="1"/>
</dbReference>
<dbReference type="STRING" id="644223.C4QZI4"/>
<feature type="binding site" evidence="21">
    <location>
        <position position="721"/>
    </location>
    <ligand>
        <name>ATP</name>
        <dbReference type="ChEBI" id="CHEBI:30616"/>
    </ligand>
</feature>
<dbReference type="GO" id="GO:1990531">
    <property type="term" value="C:phospholipid-translocating ATPase complex"/>
    <property type="evidence" value="ECO:0007669"/>
    <property type="project" value="UniProtKB-ARBA"/>
</dbReference>
<dbReference type="Proteomes" id="UP000000314">
    <property type="component" value="Chromosome 2"/>
</dbReference>
<dbReference type="EMBL" id="FN392320">
    <property type="protein sequence ID" value="CAY68658.1"/>
    <property type="molecule type" value="Genomic_DNA"/>
</dbReference>
<evidence type="ECO:0000256" key="14">
    <source>
        <dbReference type="ARBA" id="ARBA00023136"/>
    </source>
</evidence>
<dbReference type="SMR" id="C4QZI4"/>
<evidence type="ECO:0000256" key="2">
    <source>
        <dbReference type="ARBA" id="ARBA00004651"/>
    </source>
</evidence>
<evidence type="ECO:0000259" key="26">
    <source>
        <dbReference type="Pfam" id="PF16212"/>
    </source>
</evidence>
<keyword evidence="7 22" id="KW-0479">Metal-binding</keyword>
<feature type="transmembrane region" description="Helical" evidence="23">
    <location>
        <begin position="1259"/>
        <end position="1279"/>
    </location>
</feature>
<dbReference type="InterPro" id="IPR032631">
    <property type="entry name" value="P-type_ATPase_N"/>
</dbReference>
<feature type="transmembrane region" description="Helical" evidence="23">
    <location>
        <begin position="201"/>
        <end position="220"/>
    </location>
</feature>
<evidence type="ECO:0000313" key="28">
    <source>
        <dbReference type="Proteomes" id="UP000000314"/>
    </source>
</evidence>
<dbReference type="HOGENOM" id="CLU_000846_0_1_1"/>
<dbReference type="InterPro" id="IPR018303">
    <property type="entry name" value="ATPase_P-typ_P_site"/>
</dbReference>
<comment type="subcellular location">
    <subcellularLocation>
        <location evidence="2">Cell membrane</location>
        <topology evidence="2">Multi-pass membrane protein</topology>
    </subcellularLocation>
    <subcellularLocation>
        <location evidence="23">Membrane</location>
        <topology evidence="23">Multi-pass membrane protein</topology>
    </subcellularLocation>
</comment>
<evidence type="ECO:0000256" key="12">
    <source>
        <dbReference type="ARBA" id="ARBA00022989"/>
    </source>
</evidence>
<dbReference type="Pfam" id="PF13246">
    <property type="entry name" value="Cation_ATPase"/>
    <property type="match status" value="1"/>
</dbReference>
<dbReference type="InterPro" id="IPR023214">
    <property type="entry name" value="HAD_sf"/>
</dbReference>
<feature type="binding site" evidence="22">
    <location>
        <position position="1053"/>
    </location>
    <ligand>
        <name>Mg(2+)</name>
        <dbReference type="ChEBI" id="CHEBI:18420"/>
    </ligand>
</feature>
<dbReference type="GeneID" id="8198176"/>
<keyword evidence="10 22" id="KW-0460">Magnesium</keyword>
<dbReference type="GO" id="GO:0007163">
    <property type="term" value="P:establishment or maintenance of cell polarity"/>
    <property type="evidence" value="ECO:0007669"/>
    <property type="project" value="UniProtKB-ARBA"/>
</dbReference>
<evidence type="ECO:0000256" key="13">
    <source>
        <dbReference type="ARBA" id="ARBA00023055"/>
    </source>
</evidence>
<feature type="binding site" evidence="21">
    <location>
        <position position="590"/>
    </location>
    <ligand>
        <name>ATP</name>
        <dbReference type="ChEBI" id="CHEBI:30616"/>
    </ligand>
</feature>
<dbReference type="InterPro" id="IPR036412">
    <property type="entry name" value="HAD-like_sf"/>
</dbReference>
<evidence type="ECO:0000256" key="11">
    <source>
        <dbReference type="ARBA" id="ARBA00022967"/>
    </source>
</evidence>
<evidence type="ECO:0000256" key="1">
    <source>
        <dbReference type="ARBA" id="ARBA00001946"/>
    </source>
</evidence>
<feature type="binding site" evidence="22">
    <location>
        <position position="589"/>
    </location>
    <ligand>
        <name>Mg(2+)</name>
        <dbReference type="ChEBI" id="CHEBI:18420"/>
    </ligand>
</feature>
<evidence type="ECO:0000256" key="22">
    <source>
        <dbReference type="PIRSR" id="PIRSR606539-3"/>
    </source>
</evidence>
<dbReference type="NCBIfam" id="TIGR01652">
    <property type="entry name" value="ATPase-Plipid"/>
    <property type="match status" value="1"/>
</dbReference>
<feature type="binding site" evidence="21">
    <location>
        <position position="907"/>
    </location>
    <ligand>
        <name>ATP</name>
        <dbReference type="ChEBI" id="CHEBI:30616"/>
    </ligand>
</feature>
<keyword evidence="12 23" id="KW-1133">Transmembrane helix</keyword>
<dbReference type="PANTHER" id="PTHR24092">
    <property type="entry name" value="PROBABLE PHOSPHOLIPID-TRANSPORTING ATPASE"/>
    <property type="match status" value="1"/>
</dbReference>
<dbReference type="InterPro" id="IPR032630">
    <property type="entry name" value="P_typ_ATPase_c"/>
</dbReference>
<keyword evidence="28" id="KW-1185">Reference proteome</keyword>
<dbReference type="OMA" id="QALRCGR"/>
<comment type="catalytic activity">
    <reaction evidence="19">
        <text>a 1,2-diacyl-sn-glycero-3-phosphocholine(out) + ATP + H2O = a 1,2-diacyl-sn-glycero-3-phosphocholine(in) + ADP + phosphate + H(+)</text>
        <dbReference type="Rhea" id="RHEA:38583"/>
        <dbReference type="ChEBI" id="CHEBI:15377"/>
        <dbReference type="ChEBI" id="CHEBI:15378"/>
        <dbReference type="ChEBI" id="CHEBI:30616"/>
        <dbReference type="ChEBI" id="CHEBI:43474"/>
        <dbReference type="ChEBI" id="CHEBI:57643"/>
        <dbReference type="ChEBI" id="CHEBI:456216"/>
    </reaction>
    <physiologicalReaction direction="left-to-right" evidence="19">
        <dbReference type="Rhea" id="RHEA:38584"/>
    </physiologicalReaction>
</comment>
<dbReference type="GO" id="GO:0000287">
    <property type="term" value="F:magnesium ion binding"/>
    <property type="evidence" value="ECO:0007669"/>
    <property type="project" value="UniProtKB-UniRule"/>
</dbReference>
<evidence type="ECO:0000256" key="21">
    <source>
        <dbReference type="PIRSR" id="PIRSR606539-2"/>
    </source>
</evidence>
<feature type="active site" description="4-aspartylphosphate intermediate" evidence="20">
    <location>
        <position position="589"/>
    </location>
</feature>
<dbReference type="NCBIfam" id="TIGR01494">
    <property type="entry name" value="ATPase_P-type"/>
    <property type="match status" value="2"/>
</dbReference>
<keyword evidence="5" id="KW-1003">Cell membrane</keyword>
<keyword evidence="4" id="KW-0813">Transport</keyword>
<keyword evidence="11 23" id="KW-1278">Translocase</keyword>
<dbReference type="GO" id="GO:0140346">
    <property type="term" value="F:phosphatidylserine flippase activity"/>
    <property type="evidence" value="ECO:0007669"/>
    <property type="project" value="UniProtKB-ARBA"/>
</dbReference>
<feature type="domain" description="P-type ATPase N-terminal" evidence="25">
    <location>
        <begin position="148"/>
        <end position="198"/>
    </location>
</feature>
<comment type="cofactor">
    <cofactor evidence="1 22">
        <name>Mg(2+)</name>
        <dbReference type="ChEBI" id="CHEBI:18420"/>
    </cofactor>
</comment>
<dbReference type="PANTHER" id="PTHR24092:SF180">
    <property type="entry name" value="PHOSPHOLIPID-TRANSPORTING ATPASE DNF1-RELATED"/>
    <property type="match status" value="1"/>
</dbReference>
<feature type="transmembrane region" description="Helical" evidence="23">
    <location>
        <begin position="1299"/>
        <end position="1319"/>
    </location>
</feature>
<evidence type="ECO:0000256" key="15">
    <source>
        <dbReference type="ARBA" id="ARBA00034036"/>
    </source>
</evidence>
<comment type="catalytic activity">
    <reaction evidence="17">
        <text>a beta-D-glucosyl-(1&lt;-&gt;1')-N-acylsphing-4-enine(out) + ATP + H2O = a beta-D-glucosyl-(1&lt;-&gt;1')-N-acylsphing-4-enine(in) + ADP + phosphate + H(+)</text>
        <dbReference type="Rhea" id="RHEA:66036"/>
        <dbReference type="ChEBI" id="CHEBI:15377"/>
        <dbReference type="ChEBI" id="CHEBI:15378"/>
        <dbReference type="ChEBI" id="CHEBI:22801"/>
        <dbReference type="ChEBI" id="CHEBI:30616"/>
        <dbReference type="ChEBI" id="CHEBI:43474"/>
        <dbReference type="ChEBI" id="CHEBI:456216"/>
    </reaction>
    <physiologicalReaction direction="left-to-right" evidence="17">
        <dbReference type="Rhea" id="RHEA:66037"/>
    </physiologicalReaction>
</comment>
<evidence type="ECO:0000256" key="9">
    <source>
        <dbReference type="ARBA" id="ARBA00022840"/>
    </source>
</evidence>
<evidence type="ECO:0000256" key="16">
    <source>
        <dbReference type="ARBA" id="ARBA00049128"/>
    </source>
</evidence>